<gene>
    <name evidence="3" type="ORF">B0T14DRAFT_190598</name>
</gene>
<dbReference type="Proteomes" id="UP001175000">
    <property type="component" value="Unassembled WGS sequence"/>
</dbReference>
<feature type="compositionally biased region" description="Low complexity" evidence="1">
    <location>
        <begin position="191"/>
        <end position="205"/>
    </location>
</feature>
<keyword evidence="2" id="KW-0472">Membrane</keyword>
<feature type="region of interest" description="Disordered" evidence="1">
    <location>
        <begin position="152"/>
        <end position="241"/>
    </location>
</feature>
<keyword evidence="2" id="KW-0812">Transmembrane</keyword>
<protein>
    <submittedName>
        <fullName evidence="3">Uncharacterized protein</fullName>
    </submittedName>
</protein>
<evidence type="ECO:0000313" key="3">
    <source>
        <dbReference type="EMBL" id="KAK0623863.1"/>
    </source>
</evidence>
<feature type="transmembrane region" description="Helical" evidence="2">
    <location>
        <begin position="119"/>
        <end position="145"/>
    </location>
</feature>
<sequence length="241" mass="24402">MGLQPTEADCGTAVTNRPICANPAWTLFGLTFNRYFCCPSGFFGVKSVELSGRGICEPNLDGLPATRIASTISSGNPTATGAASTTRSGSGQTTSPGSGSGNSGSSNDSSGGSGGGGSVSAGVIAGSVVGGVVLLLLGIALVLWLHRRSLRRDPGPGQAAASIPEPKVEPYPSPPQPPQPSPAPAVIGQHQYQQPPAPQFASPALATPPPQYVGVHPQPPEADSVGRFEMPANDQQVSRPR</sequence>
<feature type="compositionally biased region" description="Low complexity" evidence="1">
    <location>
        <begin position="78"/>
        <end position="110"/>
    </location>
</feature>
<organism evidence="3 4">
    <name type="scientific">Immersiella caudata</name>
    <dbReference type="NCBI Taxonomy" id="314043"/>
    <lineage>
        <taxon>Eukaryota</taxon>
        <taxon>Fungi</taxon>
        <taxon>Dikarya</taxon>
        <taxon>Ascomycota</taxon>
        <taxon>Pezizomycotina</taxon>
        <taxon>Sordariomycetes</taxon>
        <taxon>Sordariomycetidae</taxon>
        <taxon>Sordariales</taxon>
        <taxon>Lasiosphaeriaceae</taxon>
        <taxon>Immersiella</taxon>
    </lineage>
</organism>
<evidence type="ECO:0000313" key="4">
    <source>
        <dbReference type="Proteomes" id="UP001175000"/>
    </source>
</evidence>
<evidence type="ECO:0000256" key="2">
    <source>
        <dbReference type="SAM" id="Phobius"/>
    </source>
</evidence>
<dbReference type="AlphaFoldDB" id="A0AA39WYA1"/>
<accession>A0AA39WYA1</accession>
<proteinExistence type="predicted"/>
<feature type="compositionally biased region" description="Pro residues" evidence="1">
    <location>
        <begin position="169"/>
        <end position="183"/>
    </location>
</feature>
<dbReference type="EMBL" id="JAULSU010000003">
    <property type="protein sequence ID" value="KAK0623863.1"/>
    <property type="molecule type" value="Genomic_DNA"/>
</dbReference>
<keyword evidence="4" id="KW-1185">Reference proteome</keyword>
<evidence type="ECO:0000256" key="1">
    <source>
        <dbReference type="SAM" id="MobiDB-lite"/>
    </source>
</evidence>
<name>A0AA39WYA1_9PEZI</name>
<keyword evidence="2" id="KW-1133">Transmembrane helix</keyword>
<feature type="region of interest" description="Disordered" evidence="1">
    <location>
        <begin position="71"/>
        <end position="117"/>
    </location>
</feature>
<comment type="caution">
    <text evidence="3">The sequence shown here is derived from an EMBL/GenBank/DDBJ whole genome shotgun (WGS) entry which is preliminary data.</text>
</comment>
<reference evidence="3" key="1">
    <citation type="submission" date="2023-06" db="EMBL/GenBank/DDBJ databases">
        <title>Genome-scale phylogeny and comparative genomics of the fungal order Sordariales.</title>
        <authorList>
            <consortium name="Lawrence Berkeley National Laboratory"/>
            <person name="Hensen N."/>
            <person name="Bonometti L."/>
            <person name="Westerberg I."/>
            <person name="Brannstrom I.O."/>
            <person name="Guillou S."/>
            <person name="Cros-Aarteil S."/>
            <person name="Calhoun S."/>
            <person name="Haridas S."/>
            <person name="Kuo A."/>
            <person name="Mondo S."/>
            <person name="Pangilinan J."/>
            <person name="Riley R."/>
            <person name="Labutti K."/>
            <person name="Andreopoulos B."/>
            <person name="Lipzen A."/>
            <person name="Chen C."/>
            <person name="Yanf M."/>
            <person name="Daum C."/>
            <person name="Ng V."/>
            <person name="Clum A."/>
            <person name="Steindorff A."/>
            <person name="Ohm R."/>
            <person name="Martin F."/>
            <person name="Silar P."/>
            <person name="Natvig D."/>
            <person name="Lalanne C."/>
            <person name="Gautier V."/>
            <person name="Ament-Velasquez S.L."/>
            <person name="Kruys A."/>
            <person name="Hutchinson M.I."/>
            <person name="Powell A.J."/>
            <person name="Barry K."/>
            <person name="Miller A.N."/>
            <person name="Grigoriev I.V."/>
            <person name="Debuchy R."/>
            <person name="Gladieux P."/>
            <person name="Thoren M.H."/>
            <person name="Johannesson H."/>
        </authorList>
    </citation>
    <scope>NUCLEOTIDE SEQUENCE</scope>
    <source>
        <strain evidence="3">CBS 606.72</strain>
    </source>
</reference>